<dbReference type="InterPro" id="IPR017972">
    <property type="entry name" value="Cyt_P450_CS"/>
</dbReference>
<evidence type="ECO:0000256" key="4">
    <source>
        <dbReference type="ARBA" id="ARBA00010617"/>
    </source>
</evidence>
<evidence type="ECO:0008006" key="16">
    <source>
        <dbReference type="Google" id="ProtNLM"/>
    </source>
</evidence>
<evidence type="ECO:0000256" key="7">
    <source>
        <dbReference type="ARBA" id="ARBA00022824"/>
    </source>
</evidence>
<dbReference type="PANTHER" id="PTHR24292:SF100">
    <property type="entry name" value="CYTOCHROME P450 6A16, ISOFORM B-RELATED"/>
    <property type="match status" value="1"/>
</dbReference>
<dbReference type="Gene3D" id="1.10.630.10">
    <property type="entry name" value="Cytochrome P450"/>
    <property type="match status" value="2"/>
</dbReference>
<proteinExistence type="inferred from homology"/>
<evidence type="ECO:0000256" key="11">
    <source>
        <dbReference type="ARBA" id="ARBA00023033"/>
    </source>
</evidence>
<evidence type="ECO:0000256" key="8">
    <source>
        <dbReference type="ARBA" id="ARBA00022848"/>
    </source>
</evidence>
<keyword evidence="15" id="KW-1185">Reference proteome</keyword>
<keyword evidence="10" id="KW-0408">Iron</keyword>
<dbReference type="PROSITE" id="PS00086">
    <property type="entry name" value="CYTOCHROME_P450"/>
    <property type="match status" value="2"/>
</dbReference>
<keyword evidence="8" id="KW-0492">Microsome</keyword>
<name>A0ABQ9JUE1_9CUCU</name>
<accession>A0ABQ9JUE1</accession>
<comment type="caution">
    <text evidence="14">The sequence shown here is derived from an EMBL/GenBank/DDBJ whole genome shotgun (WGS) entry which is preliminary data.</text>
</comment>
<dbReference type="Pfam" id="PF00067">
    <property type="entry name" value="p450"/>
    <property type="match status" value="3"/>
</dbReference>
<keyword evidence="13" id="KW-1133">Transmembrane helix</keyword>
<gene>
    <name evidence="14" type="ORF">NQ317_002102</name>
</gene>
<reference evidence="14" key="1">
    <citation type="journal article" date="2023" name="Insect Mol. Biol.">
        <title>Genome sequencing provides insights into the evolution of gene families encoding plant cell wall-degrading enzymes in longhorned beetles.</title>
        <authorList>
            <person name="Shin N.R."/>
            <person name="Okamura Y."/>
            <person name="Kirsch R."/>
            <person name="Pauchet Y."/>
        </authorList>
    </citation>
    <scope>NUCLEOTIDE SEQUENCE</scope>
    <source>
        <strain evidence="14">MMC_N1</strain>
    </source>
</reference>
<feature type="transmembrane region" description="Helical" evidence="13">
    <location>
        <begin position="12"/>
        <end position="31"/>
    </location>
</feature>
<dbReference type="PRINTS" id="PR00385">
    <property type="entry name" value="P450"/>
</dbReference>
<evidence type="ECO:0000256" key="3">
    <source>
        <dbReference type="ARBA" id="ARBA00004406"/>
    </source>
</evidence>
<keyword evidence="11" id="KW-0503">Monooxygenase</keyword>
<dbReference type="CDD" id="cd11056">
    <property type="entry name" value="CYP6-like"/>
    <property type="match status" value="2"/>
</dbReference>
<keyword evidence="12 13" id="KW-0472">Membrane</keyword>
<keyword evidence="6" id="KW-0479">Metal-binding</keyword>
<dbReference type="PANTHER" id="PTHR24292">
    <property type="entry name" value="CYTOCHROME P450"/>
    <property type="match status" value="1"/>
</dbReference>
<evidence type="ECO:0000256" key="13">
    <source>
        <dbReference type="SAM" id="Phobius"/>
    </source>
</evidence>
<dbReference type="PRINTS" id="PR00463">
    <property type="entry name" value="EP450I"/>
</dbReference>
<dbReference type="InterPro" id="IPR036396">
    <property type="entry name" value="Cyt_P450_sf"/>
</dbReference>
<evidence type="ECO:0000313" key="14">
    <source>
        <dbReference type="EMBL" id="KAJ8981931.1"/>
    </source>
</evidence>
<organism evidence="14 15">
    <name type="scientific">Molorchus minor</name>
    <dbReference type="NCBI Taxonomy" id="1323400"/>
    <lineage>
        <taxon>Eukaryota</taxon>
        <taxon>Metazoa</taxon>
        <taxon>Ecdysozoa</taxon>
        <taxon>Arthropoda</taxon>
        <taxon>Hexapoda</taxon>
        <taxon>Insecta</taxon>
        <taxon>Pterygota</taxon>
        <taxon>Neoptera</taxon>
        <taxon>Endopterygota</taxon>
        <taxon>Coleoptera</taxon>
        <taxon>Polyphaga</taxon>
        <taxon>Cucujiformia</taxon>
        <taxon>Chrysomeloidea</taxon>
        <taxon>Cerambycidae</taxon>
        <taxon>Lamiinae</taxon>
        <taxon>Monochamini</taxon>
        <taxon>Molorchus</taxon>
    </lineage>
</organism>
<sequence length="994" mass="114373">MALFTSNGVSDLLIFISVLLAVIVAYFNYAYRYWAKKGFPFLAPKFPMGNSPALFTNTIHVAQETVHYYEKIKEMGLKFAGVYLITRPVLVVVDPDYIRDILSKDFQHFIDRGVYHNEKDDPISAHLFALDESRWKNIRTKLTPTFTSGKIKMMVGSIVKCSEYMIEAINKCAGERRDIDIKEYLARFTTDVIGVCAFGINCNSFDDTEAEFRHIGTKIFEPDNFIKVLKLILVAKLPQLCKKLGFVMTRKDVSTFFHEVIGKTVRYRKENNVYRPDFLQLLIELKDKSKGTAEEFTMDQLVAQVFVFFIAGFDTSSTTMNFAIYELCRNPQVQEKAREEIDKVLQRYHGEITYEGLAEMEYLQQIIDGKSQRLYPPLVNLSRVCTKDYTLRGTNLVVEKGTQVFIPLVALHRDPDHYPDPEKFDPDRFSPEHKGSRHPYVHLPFGEGPRNCIGLRFGLMQAKIGLVAILRKFRLKISPSTKMPLHLHPNHLLLKSVETLYKIPPWPYSRPAEFLIYSSSYPFCWPSSWRILTTPTDTGRKGGFPFLPPKFPMGNRPALFTKTIFVALETVSYYEKIKAMGLKFAGVYLMTSPVLVVIDPDYIRDILSKDFQHFIDRGVYYNEKDDPISAHLFALDESRWKNIRIKLTPTFTSGKIKMMFGSIVKCSDYMIEAINKCAGERRDIDIKEYLARFTTDVIGLCAFGINCNSFEDTEGEFRDMGTRTFEPESFIKVLKLLLVSQSPKLCKKLGFVMTRKDVSTFFHEVVRKTVRYREEHNVYRPDFLQLLIEVKDKSKGTAEEFTMDQLVAQVFLFFIAGFDTSSTTINFAIYELCRNPHIQEKGEGGDQQGVAEQIIDESQRLYPPLVNLSRVCTKDYTVRGTNLVVEKGTQVFIPLVALHRDPDHYPDPEKFDPDRFSPERKKPRHPYVHLPFGEGPRNCIGLRFGLMQAKIGLVAILRKFRLKISPSTKMPLHLHPDYLILKSVETLYVTAENI</sequence>
<evidence type="ECO:0000256" key="6">
    <source>
        <dbReference type="ARBA" id="ARBA00022723"/>
    </source>
</evidence>
<evidence type="ECO:0000256" key="2">
    <source>
        <dbReference type="ARBA" id="ARBA00004174"/>
    </source>
</evidence>
<comment type="similarity">
    <text evidence="4">Belongs to the cytochrome P450 family.</text>
</comment>
<evidence type="ECO:0000256" key="9">
    <source>
        <dbReference type="ARBA" id="ARBA00023002"/>
    </source>
</evidence>
<evidence type="ECO:0000313" key="15">
    <source>
        <dbReference type="Proteomes" id="UP001162164"/>
    </source>
</evidence>
<keyword evidence="5" id="KW-0349">Heme</keyword>
<evidence type="ECO:0000256" key="1">
    <source>
        <dbReference type="ARBA" id="ARBA00001971"/>
    </source>
</evidence>
<dbReference type="InterPro" id="IPR050476">
    <property type="entry name" value="Insect_CytP450_Detox"/>
</dbReference>
<protein>
    <recommendedName>
        <fullName evidence="16">Cytochrome P450</fullName>
    </recommendedName>
</protein>
<evidence type="ECO:0000256" key="12">
    <source>
        <dbReference type="ARBA" id="ARBA00023136"/>
    </source>
</evidence>
<dbReference type="SUPFAM" id="SSF48264">
    <property type="entry name" value="Cytochrome P450"/>
    <property type="match status" value="2"/>
</dbReference>
<dbReference type="InterPro" id="IPR001128">
    <property type="entry name" value="Cyt_P450"/>
</dbReference>
<keyword evidence="7" id="KW-0256">Endoplasmic reticulum</keyword>
<evidence type="ECO:0000256" key="10">
    <source>
        <dbReference type="ARBA" id="ARBA00023004"/>
    </source>
</evidence>
<dbReference type="EMBL" id="JAPWTJ010000153">
    <property type="protein sequence ID" value="KAJ8981931.1"/>
    <property type="molecule type" value="Genomic_DNA"/>
</dbReference>
<dbReference type="InterPro" id="IPR002401">
    <property type="entry name" value="Cyt_P450_E_grp-I"/>
</dbReference>
<keyword evidence="9" id="KW-0560">Oxidoreductase</keyword>
<evidence type="ECO:0000256" key="5">
    <source>
        <dbReference type="ARBA" id="ARBA00022617"/>
    </source>
</evidence>
<keyword evidence="13" id="KW-0812">Transmembrane</keyword>
<comment type="cofactor">
    <cofactor evidence="1">
        <name>heme</name>
        <dbReference type="ChEBI" id="CHEBI:30413"/>
    </cofactor>
</comment>
<dbReference type="Proteomes" id="UP001162164">
    <property type="component" value="Unassembled WGS sequence"/>
</dbReference>
<comment type="subcellular location">
    <subcellularLocation>
        <location evidence="3">Endoplasmic reticulum membrane</location>
        <topology evidence="3">Peripheral membrane protein</topology>
    </subcellularLocation>
    <subcellularLocation>
        <location evidence="2">Microsome membrane</location>
        <topology evidence="2">Peripheral membrane protein</topology>
    </subcellularLocation>
</comment>